<evidence type="ECO:0000313" key="1">
    <source>
        <dbReference type="EMBL" id="MBB5110095.1"/>
    </source>
</evidence>
<name>A0A7W8F0T3_STRST</name>
<dbReference type="AlphaFoldDB" id="A0A7W8F0T3"/>
<dbReference type="RefSeq" id="WP_184927235.1">
    <property type="nucleotide sequence ID" value="NZ_BMSQ01000081.1"/>
</dbReference>
<dbReference type="EMBL" id="JACHJD010000070">
    <property type="protein sequence ID" value="MBB5110095.1"/>
    <property type="molecule type" value="Genomic_DNA"/>
</dbReference>
<reference evidence="1 2" key="1">
    <citation type="submission" date="2020-08" db="EMBL/GenBank/DDBJ databases">
        <title>Genomic Encyclopedia of Type Strains, Phase III (KMG-III): the genomes of soil and plant-associated and newly described type strains.</title>
        <authorList>
            <person name="Whitman W."/>
        </authorList>
    </citation>
    <scope>NUCLEOTIDE SEQUENCE [LARGE SCALE GENOMIC DNA]</scope>
    <source>
        <strain evidence="1 2">CECT 3146</strain>
    </source>
</reference>
<gene>
    <name evidence="1" type="ORF">FHS40_009225</name>
</gene>
<accession>A0A7W8F0T3</accession>
<proteinExistence type="predicted"/>
<sequence>MIEKQQKADAAHAYLREVQKRLGARTCDDGTKVPVPTSEWTDEQHAEWQAAWDAWRRAVEEVQAAIARTEDRLAAETKLKRLVHHPESAEAA</sequence>
<comment type="caution">
    <text evidence="1">The sequence shown here is derived from an EMBL/GenBank/DDBJ whole genome shotgun (WGS) entry which is preliminary data.</text>
</comment>
<protein>
    <submittedName>
        <fullName evidence="1">Uncharacterized protein</fullName>
    </submittedName>
</protein>
<evidence type="ECO:0000313" key="2">
    <source>
        <dbReference type="Proteomes" id="UP000549009"/>
    </source>
</evidence>
<organism evidence="1 2">
    <name type="scientific">Streptomyces spectabilis</name>
    <dbReference type="NCBI Taxonomy" id="68270"/>
    <lineage>
        <taxon>Bacteria</taxon>
        <taxon>Bacillati</taxon>
        <taxon>Actinomycetota</taxon>
        <taxon>Actinomycetes</taxon>
        <taxon>Kitasatosporales</taxon>
        <taxon>Streptomycetaceae</taxon>
        <taxon>Streptomyces</taxon>
    </lineage>
</organism>
<dbReference type="Proteomes" id="UP000549009">
    <property type="component" value="Unassembled WGS sequence"/>
</dbReference>
<keyword evidence="2" id="KW-1185">Reference proteome</keyword>